<sequence>VIDGNLFEENDSLDAGLYDGMHITDTIGTVISRNICLDNDRWGIRIDGMGQDGVKVSLNYTDGNTAGDIIIFNNNCRNTQVEWNTVEGGTISDGGTNTRSYGNYDPSANAFVGNVGVAPF</sequence>
<dbReference type="AlphaFoldDB" id="X1J5U2"/>
<gene>
    <name evidence="1" type="ORF">S03H2_52326</name>
</gene>
<evidence type="ECO:0000313" key="1">
    <source>
        <dbReference type="EMBL" id="GAH65118.1"/>
    </source>
</evidence>
<dbReference type="InterPro" id="IPR011050">
    <property type="entry name" value="Pectin_lyase_fold/virulence"/>
</dbReference>
<accession>X1J5U2</accession>
<dbReference type="Gene3D" id="2.160.20.10">
    <property type="entry name" value="Single-stranded right-handed beta-helix, Pectin lyase-like"/>
    <property type="match status" value="1"/>
</dbReference>
<organism evidence="1">
    <name type="scientific">marine sediment metagenome</name>
    <dbReference type="NCBI Taxonomy" id="412755"/>
    <lineage>
        <taxon>unclassified sequences</taxon>
        <taxon>metagenomes</taxon>
        <taxon>ecological metagenomes</taxon>
    </lineage>
</organism>
<dbReference type="InterPro" id="IPR012334">
    <property type="entry name" value="Pectin_lyas_fold"/>
</dbReference>
<dbReference type="SUPFAM" id="SSF51126">
    <property type="entry name" value="Pectin lyase-like"/>
    <property type="match status" value="1"/>
</dbReference>
<protein>
    <submittedName>
        <fullName evidence="1">Uncharacterized protein</fullName>
    </submittedName>
</protein>
<dbReference type="EMBL" id="BARU01033238">
    <property type="protein sequence ID" value="GAH65118.1"/>
    <property type="molecule type" value="Genomic_DNA"/>
</dbReference>
<comment type="caution">
    <text evidence="1">The sequence shown here is derived from an EMBL/GenBank/DDBJ whole genome shotgun (WGS) entry which is preliminary data.</text>
</comment>
<name>X1J5U2_9ZZZZ</name>
<proteinExistence type="predicted"/>
<feature type="non-terminal residue" evidence="1">
    <location>
        <position position="1"/>
    </location>
</feature>
<reference evidence="1" key="1">
    <citation type="journal article" date="2014" name="Front. Microbiol.">
        <title>High frequency of phylogenetically diverse reductive dehalogenase-homologous genes in deep subseafloor sedimentary metagenomes.</title>
        <authorList>
            <person name="Kawai M."/>
            <person name="Futagami T."/>
            <person name="Toyoda A."/>
            <person name="Takaki Y."/>
            <person name="Nishi S."/>
            <person name="Hori S."/>
            <person name="Arai W."/>
            <person name="Tsubouchi T."/>
            <person name="Morono Y."/>
            <person name="Uchiyama I."/>
            <person name="Ito T."/>
            <person name="Fujiyama A."/>
            <person name="Inagaki F."/>
            <person name="Takami H."/>
        </authorList>
    </citation>
    <scope>NUCLEOTIDE SEQUENCE</scope>
    <source>
        <strain evidence="1">Expedition CK06-06</strain>
    </source>
</reference>